<accession>A0A2M6WWM6</accession>
<comment type="caution">
    <text evidence="1">The sequence shown here is derived from an EMBL/GenBank/DDBJ whole genome shotgun (WGS) entry which is preliminary data.</text>
</comment>
<evidence type="ECO:0000313" key="1">
    <source>
        <dbReference type="EMBL" id="PIT97151.1"/>
    </source>
</evidence>
<evidence type="ECO:0000313" key="2">
    <source>
        <dbReference type="Proteomes" id="UP000228596"/>
    </source>
</evidence>
<dbReference type="Proteomes" id="UP000228596">
    <property type="component" value="Unassembled WGS sequence"/>
</dbReference>
<sequence length="111" mass="11581">MADPPLTLPGHESVFPDALGGREHVGKAMLAVWECGYLCGTEAATRTLPWPADELAPAKLAGFLGVVLRSVALRPLDGEQSPAQRMGTPGCCRRDGVFPLSGNTCSGNSCT</sequence>
<name>A0A2M6WWM6_9BACT</name>
<dbReference type="AlphaFoldDB" id="A0A2M6WWM6"/>
<organism evidence="1 2">
    <name type="scientific">Candidatus Berkelbacteria bacterium CG10_big_fil_rev_8_21_14_0_10_41_12</name>
    <dbReference type="NCBI Taxonomy" id="1974513"/>
    <lineage>
        <taxon>Bacteria</taxon>
        <taxon>Candidatus Berkelbacteria</taxon>
    </lineage>
</organism>
<proteinExistence type="predicted"/>
<protein>
    <submittedName>
        <fullName evidence="1">Uncharacterized protein</fullName>
    </submittedName>
</protein>
<reference evidence="2" key="1">
    <citation type="submission" date="2017-09" db="EMBL/GenBank/DDBJ databases">
        <title>Depth-based differentiation of microbial function through sediment-hosted aquifers and enrichment of novel symbionts in the deep terrestrial subsurface.</title>
        <authorList>
            <person name="Probst A.J."/>
            <person name="Ladd B."/>
            <person name="Jarett J.K."/>
            <person name="Geller-Mcgrath D.E."/>
            <person name="Sieber C.M.K."/>
            <person name="Emerson J.B."/>
            <person name="Anantharaman K."/>
            <person name="Thomas B.C."/>
            <person name="Malmstrom R."/>
            <person name="Stieglmeier M."/>
            <person name="Klingl A."/>
            <person name="Woyke T."/>
            <person name="Ryan C.M."/>
            <person name="Banfield J.F."/>
        </authorList>
    </citation>
    <scope>NUCLEOTIDE SEQUENCE [LARGE SCALE GENOMIC DNA]</scope>
</reference>
<gene>
    <name evidence="1" type="ORF">COT77_03000</name>
</gene>
<dbReference type="EMBL" id="PEZV01000032">
    <property type="protein sequence ID" value="PIT97151.1"/>
    <property type="molecule type" value="Genomic_DNA"/>
</dbReference>